<name>A0ABZ0AVN5_9BURK</name>
<organism evidence="2 3">
    <name type="scientific">Rhodoferax mekongensis</name>
    <dbReference type="NCBI Taxonomy" id="3068341"/>
    <lineage>
        <taxon>Bacteria</taxon>
        <taxon>Pseudomonadati</taxon>
        <taxon>Pseudomonadota</taxon>
        <taxon>Betaproteobacteria</taxon>
        <taxon>Burkholderiales</taxon>
        <taxon>Comamonadaceae</taxon>
        <taxon>Rhodoferax</taxon>
    </lineage>
</organism>
<evidence type="ECO:0000313" key="2">
    <source>
        <dbReference type="EMBL" id="WNO03668.1"/>
    </source>
</evidence>
<evidence type="ECO:0000259" key="1">
    <source>
        <dbReference type="PROSITE" id="PS51186"/>
    </source>
</evidence>
<dbReference type="CDD" id="cd04301">
    <property type="entry name" value="NAT_SF"/>
    <property type="match status" value="1"/>
</dbReference>
<feature type="domain" description="N-acetyltransferase" evidence="1">
    <location>
        <begin position="10"/>
        <end position="187"/>
    </location>
</feature>
<sequence>MSLDIQWHWLTFDALSCDQLYELLRLRSEVFVVEQNCVFQDMDNLDQQAMHLLGVRVAAGSAQVKEEPAKRAGDTEQSPLPLSLPSEFVGQTNAELIAYVRCFPAGVTFDEASIGRVVTKPDTRGGGLGHLLMAEAVKALESEWGPQPIRIGAQAHLKSFYERHGFVDVGKPYIEDGIPHLEMLRGA</sequence>
<keyword evidence="2" id="KW-0808">Transferase</keyword>
<keyword evidence="3" id="KW-1185">Reference proteome</keyword>
<dbReference type="RefSeq" id="WP_313866553.1">
    <property type="nucleotide sequence ID" value="NZ_CP132507.1"/>
</dbReference>
<protein>
    <submittedName>
        <fullName evidence="2">GNAT family N-acetyltransferase</fullName>
        <ecNumber evidence="2">2.3.1.-</ecNumber>
    </submittedName>
</protein>
<dbReference type="InterPro" id="IPR016181">
    <property type="entry name" value="Acyl_CoA_acyltransferase"/>
</dbReference>
<accession>A0ABZ0AVN5</accession>
<dbReference type="Gene3D" id="3.40.630.30">
    <property type="match status" value="1"/>
</dbReference>
<gene>
    <name evidence="2" type="ORF">RAN89_12155</name>
</gene>
<evidence type="ECO:0000313" key="3">
    <source>
        <dbReference type="Proteomes" id="UP001302257"/>
    </source>
</evidence>
<dbReference type="GO" id="GO:0016746">
    <property type="term" value="F:acyltransferase activity"/>
    <property type="evidence" value="ECO:0007669"/>
    <property type="project" value="UniProtKB-KW"/>
</dbReference>
<reference evidence="2 3" key="1">
    <citation type="submission" date="2023-08" db="EMBL/GenBank/DDBJ databases">
        <title>Rhodoferax potami sp. nov. and Rhodoferax mekongensis sp. nov., isolated from the Mekong River in Thailand.</title>
        <authorList>
            <person name="Kitikhun S."/>
            <person name="Charoenyingcharoen P."/>
            <person name="Siriarchawattana P."/>
            <person name="Likhitrattanapisal S."/>
            <person name="Nilsakha T."/>
            <person name="Chanpet A."/>
            <person name="Rattanawaree P."/>
            <person name="Ingsriswang S."/>
        </authorList>
    </citation>
    <scope>NUCLEOTIDE SEQUENCE [LARGE SCALE GENOMIC DNA]</scope>
    <source>
        <strain evidence="2 3">TBRC 17307</strain>
    </source>
</reference>
<dbReference type="PROSITE" id="PS51186">
    <property type="entry name" value="GNAT"/>
    <property type="match status" value="1"/>
</dbReference>
<dbReference type="Proteomes" id="UP001302257">
    <property type="component" value="Chromosome"/>
</dbReference>
<keyword evidence="2" id="KW-0012">Acyltransferase</keyword>
<dbReference type="EC" id="2.3.1.-" evidence="2"/>
<dbReference type="Pfam" id="PF13673">
    <property type="entry name" value="Acetyltransf_10"/>
    <property type="match status" value="1"/>
</dbReference>
<dbReference type="SUPFAM" id="SSF55729">
    <property type="entry name" value="Acyl-CoA N-acyltransferases (Nat)"/>
    <property type="match status" value="1"/>
</dbReference>
<dbReference type="EMBL" id="CP132507">
    <property type="protein sequence ID" value="WNO03668.1"/>
    <property type="molecule type" value="Genomic_DNA"/>
</dbReference>
<dbReference type="InterPro" id="IPR000182">
    <property type="entry name" value="GNAT_dom"/>
</dbReference>
<proteinExistence type="predicted"/>